<proteinExistence type="predicted"/>
<dbReference type="Proteomes" id="UP000000422">
    <property type="component" value="Chromosome"/>
</dbReference>
<evidence type="ECO:0000256" key="1">
    <source>
        <dbReference type="SAM" id="MobiDB-lite"/>
    </source>
</evidence>
<evidence type="ECO:0008006" key="4">
    <source>
        <dbReference type="Google" id="ProtNLM"/>
    </source>
</evidence>
<evidence type="ECO:0000313" key="2">
    <source>
        <dbReference type="EMBL" id="CAE09996.1"/>
    </source>
</evidence>
<accession>Q7MS09</accession>
<dbReference type="STRING" id="273121.WS0891"/>
<dbReference type="KEGG" id="wsu:WS0891"/>
<organism evidence="3">
    <name type="scientific">Wolinella succinogenes (strain ATCC 29543 / DSM 1740 / CCUG 13145 / JCM 31913 / LMG 7466 / NCTC 11488 / FDC 602W)</name>
    <name type="common">Vibrio succinogenes</name>
    <dbReference type="NCBI Taxonomy" id="273121"/>
    <lineage>
        <taxon>Bacteria</taxon>
        <taxon>Pseudomonadati</taxon>
        <taxon>Campylobacterota</taxon>
        <taxon>Epsilonproteobacteria</taxon>
        <taxon>Campylobacterales</taxon>
        <taxon>Helicobacteraceae</taxon>
        <taxon>Wolinella</taxon>
    </lineage>
</organism>
<feature type="compositionally biased region" description="Basic and acidic residues" evidence="1">
    <location>
        <begin position="53"/>
        <end position="62"/>
    </location>
</feature>
<reference evidence="2 3" key="1">
    <citation type="journal article" date="2003" name="Proc. Natl. Acad. Sci. U.S.A.">
        <title>Complete genome sequence and analysis of Wolinella succinogenes.</title>
        <authorList>
            <person name="Baar C."/>
            <person name="Eppinger M."/>
            <person name="Raddatz G."/>
            <person name="Simon JM."/>
            <person name="Lanz C."/>
            <person name="Klimmek O."/>
            <person name="Nandakumar R."/>
            <person name="Gross R."/>
            <person name="Rosinus A."/>
            <person name="Keller H."/>
            <person name="Jagtap P."/>
            <person name="Linke B."/>
            <person name="Meyer F."/>
            <person name="Lederer H."/>
            <person name="Schuster S.C."/>
        </authorList>
    </citation>
    <scope>NUCLEOTIDE SEQUENCE [LARGE SCALE GENOMIC DNA]</scope>
    <source>
        <strain evidence="3">ATCC 29543 / DSM 1740 / CCUG 13145 / JCM 31913 / LMG 7466 / NCTC 11488 / FDC 602W</strain>
    </source>
</reference>
<dbReference type="HOGENOM" id="CLU_2739051_0_0_7"/>
<dbReference type="EMBL" id="BX571659">
    <property type="protein sequence ID" value="CAE09996.1"/>
    <property type="molecule type" value="Genomic_DNA"/>
</dbReference>
<keyword evidence="3" id="KW-1185">Reference proteome</keyword>
<dbReference type="AlphaFoldDB" id="Q7MS09"/>
<name>Q7MS09_WOLSU</name>
<dbReference type="RefSeq" id="WP_011138793.1">
    <property type="nucleotide sequence ID" value="NC_005090.1"/>
</dbReference>
<protein>
    <recommendedName>
        <fullName evidence="4">Motility protein</fullName>
    </recommendedName>
</protein>
<evidence type="ECO:0000313" key="3">
    <source>
        <dbReference type="Proteomes" id="UP000000422"/>
    </source>
</evidence>
<gene>
    <name evidence="2" type="ordered locus">WS0891</name>
</gene>
<sequence>MDIMGIGAGLVNGSTSTTIPVLKKAMETQETLVGQLLEGAETSGQSSLPSPDSLKEAAKEIGKGLSLDVSA</sequence>
<feature type="region of interest" description="Disordered" evidence="1">
    <location>
        <begin position="39"/>
        <end position="71"/>
    </location>
</feature>